<evidence type="ECO:0000313" key="4">
    <source>
        <dbReference type="Proteomes" id="UP000027341"/>
    </source>
</evidence>
<protein>
    <recommendedName>
        <fullName evidence="2">Glycosyl transferase family 1 domain-containing protein</fullName>
    </recommendedName>
</protein>
<comment type="caution">
    <text evidence="3">The sequence shown here is derived from an EMBL/GenBank/DDBJ whole genome shotgun (WGS) entry which is preliminary data.</text>
</comment>
<dbReference type="STRING" id="28885.EI16_10955"/>
<dbReference type="SUPFAM" id="SSF53756">
    <property type="entry name" value="UDP-Glycosyltransferase/glycogen phosphorylase"/>
    <property type="match status" value="1"/>
</dbReference>
<reference evidence="3 4" key="1">
    <citation type="submission" date="2014-04" db="EMBL/GenBank/DDBJ databases">
        <title>Draft genome sequence of Hydrogenovibrio marinus MH-110, a model organism for aerobic H2 metabolism.</title>
        <authorList>
            <person name="Cha H.J."/>
            <person name="Jo B.H."/>
            <person name="Hwang B.H."/>
        </authorList>
    </citation>
    <scope>NUCLEOTIDE SEQUENCE [LARGE SCALE GENOMIC DNA]</scope>
    <source>
        <strain evidence="3 4">MH-110</strain>
    </source>
</reference>
<keyword evidence="1" id="KW-0808">Transferase</keyword>
<evidence type="ECO:0000313" key="3">
    <source>
        <dbReference type="EMBL" id="KDN96754.1"/>
    </source>
</evidence>
<dbReference type="InterPro" id="IPR001296">
    <property type="entry name" value="Glyco_trans_1"/>
</dbReference>
<dbReference type="Gene3D" id="3.40.50.2000">
    <property type="entry name" value="Glycogen Phosphorylase B"/>
    <property type="match status" value="1"/>
</dbReference>
<dbReference type="AlphaFoldDB" id="A0A066ZWW7"/>
<dbReference type="RefSeq" id="WP_029907748.1">
    <property type="nucleotide sequence ID" value="NZ_AP020335.1"/>
</dbReference>
<dbReference type="Proteomes" id="UP000027341">
    <property type="component" value="Unassembled WGS sequence"/>
</dbReference>
<proteinExistence type="predicted"/>
<dbReference type="PANTHER" id="PTHR46401">
    <property type="entry name" value="GLYCOSYLTRANSFERASE WBBK-RELATED"/>
    <property type="match status" value="1"/>
</dbReference>
<dbReference type="Pfam" id="PF00534">
    <property type="entry name" value="Glycos_transf_1"/>
    <property type="match status" value="1"/>
</dbReference>
<name>A0A066ZWW7_HYDMR</name>
<evidence type="ECO:0000259" key="2">
    <source>
        <dbReference type="Pfam" id="PF00534"/>
    </source>
</evidence>
<dbReference type="EMBL" id="JMIU01000001">
    <property type="protein sequence ID" value="KDN96754.1"/>
    <property type="molecule type" value="Genomic_DNA"/>
</dbReference>
<gene>
    <name evidence="3" type="ORF">EI16_10955</name>
</gene>
<keyword evidence="4" id="KW-1185">Reference proteome</keyword>
<dbReference type="GO" id="GO:0016757">
    <property type="term" value="F:glycosyltransferase activity"/>
    <property type="evidence" value="ECO:0007669"/>
    <property type="project" value="InterPro"/>
</dbReference>
<sequence>MAKFFLNAYNVHTGGGKVLLESLIAVMPENLSVVMLLDTRMEVSNELIKENVSIKRVPASILQRLKAEIWLKRNVLSDDLVLNFGNLPPLFRLKGKVVVFLQNRFLVDKFDYSFFSLKTKLRLYVEALWLVKKVKNVDEFIVQTLSMKRLLKKRVNESVKVKEVSFVNVASKGEASAFLGNECNKTDFFYPASGEPHKNHKLLIEAWCLLSKEGFFPSLLLTLEREKFKELCAWIDEKVSEYNLGVKNLGGLTHEETYDNYRTSKALIFPSKFESFGLPLLEASQIGLPILAPELDYVRDVVDPLQSFDPDSEVSVARAVKRFLYVTSPSTRVQTAEYFLQSILFGNK</sequence>
<dbReference type="PANTHER" id="PTHR46401:SF2">
    <property type="entry name" value="GLYCOSYLTRANSFERASE WBBK-RELATED"/>
    <property type="match status" value="1"/>
</dbReference>
<feature type="domain" description="Glycosyl transferase family 1" evidence="2">
    <location>
        <begin position="182"/>
        <end position="324"/>
    </location>
</feature>
<evidence type="ECO:0000256" key="1">
    <source>
        <dbReference type="ARBA" id="ARBA00022679"/>
    </source>
</evidence>
<accession>A0A066ZWW7</accession>
<organism evidence="3 4">
    <name type="scientific">Hydrogenovibrio marinus</name>
    <dbReference type="NCBI Taxonomy" id="28885"/>
    <lineage>
        <taxon>Bacteria</taxon>
        <taxon>Pseudomonadati</taxon>
        <taxon>Pseudomonadota</taxon>
        <taxon>Gammaproteobacteria</taxon>
        <taxon>Thiotrichales</taxon>
        <taxon>Piscirickettsiaceae</taxon>
        <taxon>Hydrogenovibrio</taxon>
    </lineage>
</organism>